<dbReference type="Proteomes" id="UP000521017">
    <property type="component" value="Unassembled WGS sequence"/>
</dbReference>
<dbReference type="InterPro" id="IPR043425">
    <property type="entry name" value="NusG-like"/>
</dbReference>
<dbReference type="InterPro" id="IPR006645">
    <property type="entry name" value="NGN-like_dom"/>
</dbReference>
<evidence type="ECO:0000256" key="3">
    <source>
        <dbReference type="ARBA" id="ARBA00023163"/>
    </source>
</evidence>
<evidence type="ECO:0000259" key="4">
    <source>
        <dbReference type="SMART" id="SM00738"/>
    </source>
</evidence>
<feature type="domain" description="NusG-like N-terminal" evidence="4">
    <location>
        <begin position="6"/>
        <end position="104"/>
    </location>
</feature>
<organism evidence="5 6">
    <name type="scientific">Pedobacter cryoconitis</name>
    <dbReference type="NCBI Taxonomy" id="188932"/>
    <lineage>
        <taxon>Bacteria</taxon>
        <taxon>Pseudomonadati</taxon>
        <taxon>Bacteroidota</taxon>
        <taxon>Sphingobacteriia</taxon>
        <taxon>Sphingobacteriales</taxon>
        <taxon>Sphingobacteriaceae</taxon>
        <taxon>Pedobacter</taxon>
    </lineage>
</organism>
<gene>
    <name evidence="5" type="ORF">HDF25_003464</name>
</gene>
<comment type="caution">
    <text evidence="5">The sequence shown here is derived from an EMBL/GenBank/DDBJ whole genome shotgun (WGS) entry which is preliminary data.</text>
</comment>
<evidence type="ECO:0000256" key="2">
    <source>
        <dbReference type="ARBA" id="ARBA00023015"/>
    </source>
</evidence>
<dbReference type="NCBIfam" id="NF033644">
    <property type="entry name" value="antiterm_UpxY"/>
    <property type="match status" value="1"/>
</dbReference>
<keyword evidence="2" id="KW-0805">Transcription regulation</keyword>
<dbReference type="SUPFAM" id="SSF82679">
    <property type="entry name" value="N-utilization substance G protein NusG, N-terminal domain"/>
    <property type="match status" value="1"/>
</dbReference>
<reference evidence="5 6" key="1">
    <citation type="submission" date="2020-08" db="EMBL/GenBank/DDBJ databases">
        <title>Genomic Encyclopedia of Type Strains, Phase IV (KMG-V): Genome sequencing to study the core and pangenomes of soil and plant-associated prokaryotes.</title>
        <authorList>
            <person name="Whitman W."/>
        </authorList>
    </citation>
    <scope>NUCLEOTIDE SEQUENCE [LARGE SCALE GENOMIC DNA]</scope>
    <source>
        <strain evidence="5 6">M2T3</strain>
    </source>
</reference>
<dbReference type="GO" id="GO:0031564">
    <property type="term" value="P:transcription antitermination"/>
    <property type="evidence" value="ECO:0007669"/>
    <property type="project" value="UniProtKB-KW"/>
</dbReference>
<keyword evidence="3" id="KW-0804">Transcription</keyword>
<evidence type="ECO:0000256" key="1">
    <source>
        <dbReference type="ARBA" id="ARBA00022814"/>
    </source>
</evidence>
<dbReference type="PANTHER" id="PTHR30265">
    <property type="entry name" value="RHO-INTERACTING TRANSCRIPTION TERMINATION FACTOR NUSG"/>
    <property type="match status" value="1"/>
</dbReference>
<evidence type="ECO:0000313" key="5">
    <source>
        <dbReference type="EMBL" id="MBB6501297.1"/>
    </source>
</evidence>
<evidence type="ECO:0000313" key="6">
    <source>
        <dbReference type="Proteomes" id="UP000521017"/>
    </source>
</evidence>
<proteinExistence type="predicted"/>
<sequence length="188" mass="21641">MNKNFVPGWYVLYTKTNNEKKVALTLSENNINHYLPLVKVLRNWNDRKKLVELPMFPSYLFIYLTGVKDYIQGLEIGGVINYVRFGKQIAMVDDLIINSLKIMTNASASLEISSEGFQFGQRLLIKEGMLTGLYCELVQYKGKEKLLVRIDLLNRNILMDMPLDFVTKIHSEYQGDGGHSKRTIPTMQ</sequence>
<dbReference type="EMBL" id="JACHCC010000009">
    <property type="protein sequence ID" value="MBB6501297.1"/>
    <property type="molecule type" value="Genomic_DNA"/>
</dbReference>
<dbReference type="Gene3D" id="3.30.70.940">
    <property type="entry name" value="NusG, N-terminal domain"/>
    <property type="match status" value="1"/>
</dbReference>
<name>A0A7X0J7J9_9SPHI</name>
<dbReference type="RefSeq" id="WP_184626905.1">
    <property type="nucleotide sequence ID" value="NZ_JACHCC010000009.1"/>
</dbReference>
<dbReference type="AlphaFoldDB" id="A0A7X0J7J9"/>
<keyword evidence="1" id="KW-0889">Transcription antitermination</keyword>
<dbReference type="Pfam" id="PF02357">
    <property type="entry name" value="NusG"/>
    <property type="match status" value="1"/>
</dbReference>
<dbReference type="CDD" id="cd09895">
    <property type="entry name" value="NGN_SP_UpxY"/>
    <property type="match status" value="1"/>
</dbReference>
<dbReference type="GO" id="GO:0006354">
    <property type="term" value="P:DNA-templated transcription elongation"/>
    <property type="evidence" value="ECO:0007669"/>
    <property type="project" value="InterPro"/>
</dbReference>
<accession>A0A7X0J7J9</accession>
<dbReference type="SMART" id="SM00738">
    <property type="entry name" value="NGN"/>
    <property type="match status" value="1"/>
</dbReference>
<dbReference type="InterPro" id="IPR036735">
    <property type="entry name" value="NGN_dom_sf"/>
</dbReference>
<protein>
    <submittedName>
        <fullName evidence="5">Transcription antitermination factor NusG</fullName>
    </submittedName>
</protein>
<dbReference type="PANTHER" id="PTHR30265:SF4">
    <property type="entry name" value="KOW MOTIF FAMILY PROTEIN, EXPRESSED"/>
    <property type="match status" value="1"/>
</dbReference>